<keyword evidence="2 5" id="KW-0547">Nucleotide-binding</keyword>
<dbReference type="InterPro" id="IPR001977">
    <property type="entry name" value="Depp_CoAkinase"/>
</dbReference>
<keyword evidence="5" id="KW-0963">Cytoplasm</keyword>
<dbReference type="EMBL" id="BASE01000103">
    <property type="protein sequence ID" value="GAM16014.1"/>
    <property type="molecule type" value="Genomic_DNA"/>
</dbReference>
<dbReference type="GO" id="GO:0005737">
    <property type="term" value="C:cytoplasm"/>
    <property type="evidence" value="ECO:0007669"/>
    <property type="project" value="UniProtKB-SubCell"/>
</dbReference>
<evidence type="ECO:0000313" key="7">
    <source>
        <dbReference type="EMBL" id="GAM16014.1"/>
    </source>
</evidence>
<gene>
    <name evidence="5" type="primary">coaE</name>
    <name evidence="7" type="ORF">SAMD00020551_4185</name>
</gene>
<dbReference type="NCBIfam" id="TIGR00152">
    <property type="entry name" value="dephospho-CoA kinase"/>
    <property type="match status" value="1"/>
</dbReference>
<keyword evidence="5 7" id="KW-0808">Transferase</keyword>
<dbReference type="GO" id="GO:0004140">
    <property type="term" value="F:dephospho-CoA kinase activity"/>
    <property type="evidence" value="ECO:0007669"/>
    <property type="project" value="UniProtKB-UniRule"/>
</dbReference>
<reference evidence="7 8" key="1">
    <citation type="submission" date="2013-06" db="EMBL/GenBank/DDBJ databases">
        <title>Whole genome shotgun sequence of Bacillus selenatarsenatis SF-1.</title>
        <authorList>
            <person name="Kuroda M."/>
            <person name="Sei K."/>
            <person name="Yamashita M."/>
            <person name="Ike M."/>
        </authorList>
    </citation>
    <scope>NUCLEOTIDE SEQUENCE [LARGE SCALE GENOMIC DNA]</scope>
    <source>
        <strain evidence="7 8">SF-1</strain>
    </source>
</reference>
<comment type="caution">
    <text evidence="7">The sequence shown here is derived from an EMBL/GenBank/DDBJ whole genome shotgun (WGS) entry which is preliminary data.</text>
</comment>
<dbReference type="GO" id="GO:0005524">
    <property type="term" value="F:ATP binding"/>
    <property type="evidence" value="ECO:0007669"/>
    <property type="project" value="UniProtKB-UniRule"/>
</dbReference>
<dbReference type="FunFam" id="3.40.50.300:FF:000485">
    <property type="entry name" value="Dephospho-CoA kinase CAB5"/>
    <property type="match status" value="1"/>
</dbReference>
<dbReference type="EC" id="2.7.1.24" evidence="5 6"/>
<keyword evidence="5 7" id="KW-0418">Kinase</keyword>
<name>A0A0A8X9S9_MESS1</name>
<dbReference type="PANTHER" id="PTHR10695:SF46">
    <property type="entry name" value="BIFUNCTIONAL COENZYME A SYNTHASE-RELATED"/>
    <property type="match status" value="1"/>
</dbReference>
<feature type="binding site" evidence="5">
    <location>
        <begin position="12"/>
        <end position="17"/>
    </location>
    <ligand>
        <name>ATP</name>
        <dbReference type="ChEBI" id="CHEBI:30616"/>
    </ligand>
</feature>
<dbReference type="InterPro" id="IPR027417">
    <property type="entry name" value="P-loop_NTPase"/>
</dbReference>
<proteinExistence type="inferred from homology"/>
<dbReference type="UniPathway" id="UPA00241">
    <property type="reaction ID" value="UER00356"/>
</dbReference>
<comment type="function">
    <text evidence="5">Catalyzes the phosphorylation of the 3'-hydroxyl group of dephosphocoenzyme A to form coenzyme A.</text>
</comment>
<accession>A0A0A8X9S9</accession>
<comment type="subcellular location">
    <subcellularLocation>
        <location evidence="5">Cytoplasm</location>
    </subcellularLocation>
</comment>
<dbReference type="Pfam" id="PF01121">
    <property type="entry name" value="CoaE"/>
    <property type="match status" value="1"/>
</dbReference>
<dbReference type="OrthoDB" id="9812943at2"/>
<keyword evidence="4 5" id="KW-0173">Coenzyme A biosynthesis</keyword>
<organism evidence="7 8">
    <name type="scientific">Mesobacillus selenatarsenatis (strain DSM 18680 / JCM 14380 / FERM P-15431 / SF-1)</name>
    <dbReference type="NCBI Taxonomy" id="1321606"/>
    <lineage>
        <taxon>Bacteria</taxon>
        <taxon>Bacillati</taxon>
        <taxon>Bacillota</taxon>
        <taxon>Bacilli</taxon>
        <taxon>Bacillales</taxon>
        <taxon>Bacillaceae</taxon>
        <taxon>Mesobacillus</taxon>
    </lineage>
</organism>
<sequence length="202" mass="22554">MSLVIGLTGGIASGKSTISAMFTDLGITVIDADIEARLAVEPGEKAYNDIVSHFGTEILADDRTINRPKLGEIIFNNEEKRLLLNSIVHPAVRERMAQKRAKAEEANEKAVVLDIPLLFESKLTGLVEKIIVVYVDEKTQLERLMKRNEFSEEEAYSRIKSQMPLKGKVSLADAVIDNSGSIEQSRQQLMDLLTKWEILRAE</sequence>
<dbReference type="STRING" id="1321606.SAMD00020551_4185"/>
<dbReference type="GO" id="GO:0015937">
    <property type="term" value="P:coenzyme A biosynthetic process"/>
    <property type="evidence" value="ECO:0007669"/>
    <property type="project" value="UniProtKB-UniRule"/>
</dbReference>
<keyword evidence="3 5" id="KW-0067">ATP-binding</keyword>
<evidence type="ECO:0000313" key="8">
    <source>
        <dbReference type="Proteomes" id="UP000031014"/>
    </source>
</evidence>
<evidence type="ECO:0000256" key="2">
    <source>
        <dbReference type="ARBA" id="ARBA00022741"/>
    </source>
</evidence>
<dbReference type="CDD" id="cd02022">
    <property type="entry name" value="DPCK"/>
    <property type="match status" value="1"/>
</dbReference>
<comment type="catalytic activity">
    <reaction evidence="5">
        <text>3'-dephospho-CoA + ATP = ADP + CoA + H(+)</text>
        <dbReference type="Rhea" id="RHEA:18245"/>
        <dbReference type="ChEBI" id="CHEBI:15378"/>
        <dbReference type="ChEBI" id="CHEBI:30616"/>
        <dbReference type="ChEBI" id="CHEBI:57287"/>
        <dbReference type="ChEBI" id="CHEBI:57328"/>
        <dbReference type="ChEBI" id="CHEBI:456216"/>
        <dbReference type="EC" id="2.7.1.24"/>
    </reaction>
</comment>
<dbReference type="RefSeq" id="WP_041967629.1">
    <property type="nucleotide sequence ID" value="NZ_BASE01000103.1"/>
</dbReference>
<dbReference type="SUPFAM" id="SSF52540">
    <property type="entry name" value="P-loop containing nucleoside triphosphate hydrolases"/>
    <property type="match status" value="1"/>
</dbReference>
<dbReference type="PROSITE" id="PS51219">
    <property type="entry name" value="DPCK"/>
    <property type="match status" value="1"/>
</dbReference>
<dbReference type="HAMAP" id="MF_00376">
    <property type="entry name" value="Dephospho_CoA_kinase"/>
    <property type="match status" value="1"/>
</dbReference>
<evidence type="ECO:0000256" key="4">
    <source>
        <dbReference type="ARBA" id="ARBA00022993"/>
    </source>
</evidence>
<protein>
    <recommendedName>
        <fullName evidence="5 6">Dephospho-CoA kinase</fullName>
        <ecNumber evidence="5 6">2.7.1.24</ecNumber>
    </recommendedName>
    <alternativeName>
        <fullName evidence="5">Dephosphocoenzyme A kinase</fullName>
    </alternativeName>
</protein>
<dbReference type="AlphaFoldDB" id="A0A0A8X9S9"/>
<comment type="similarity">
    <text evidence="1 5">Belongs to the CoaE family.</text>
</comment>
<evidence type="ECO:0000256" key="5">
    <source>
        <dbReference type="HAMAP-Rule" id="MF_00376"/>
    </source>
</evidence>
<comment type="pathway">
    <text evidence="5">Cofactor biosynthesis; coenzyme A biosynthesis; CoA from (R)-pantothenate: step 5/5.</text>
</comment>
<dbReference type="Proteomes" id="UP000031014">
    <property type="component" value="Unassembled WGS sequence"/>
</dbReference>
<evidence type="ECO:0000256" key="3">
    <source>
        <dbReference type="ARBA" id="ARBA00022840"/>
    </source>
</evidence>
<keyword evidence="8" id="KW-1185">Reference proteome</keyword>
<evidence type="ECO:0000256" key="6">
    <source>
        <dbReference type="NCBIfam" id="TIGR00152"/>
    </source>
</evidence>
<evidence type="ECO:0000256" key="1">
    <source>
        <dbReference type="ARBA" id="ARBA00009018"/>
    </source>
</evidence>
<dbReference type="Gene3D" id="3.40.50.300">
    <property type="entry name" value="P-loop containing nucleotide triphosphate hydrolases"/>
    <property type="match status" value="1"/>
</dbReference>
<dbReference type="PANTHER" id="PTHR10695">
    <property type="entry name" value="DEPHOSPHO-COA KINASE-RELATED"/>
    <property type="match status" value="1"/>
</dbReference>